<gene>
    <name evidence="1" type="ORF">Amon02_000344700</name>
</gene>
<proteinExistence type="predicted"/>
<comment type="caution">
    <text evidence="1">The sequence shown here is derived from an EMBL/GenBank/DDBJ whole genome shotgun (WGS) entry which is preliminary data.</text>
</comment>
<keyword evidence="2" id="KW-1185">Reference proteome</keyword>
<accession>A0ACB5T0W9</accession>
<evidence type="ECO:0000313" key="2">
    <source>
        <dbReference type="Proteomes" id="UP001165064"/>
    </source>
</evidence>
<sequence length="298" mass="34674">MNNNSENIIRSRDLCFVEEYYLQRSKQYLKPNFQVLATYSIDLTPELIFNALSKLLLANLQWSLQVHPKEPSKQEHKFMLIPEYNLNDVLEFTESAVTPLEELLVSLINKRYELSCNKPLWSLIVYDSRTLIFVADHLLGDGTSFANFHMEFLKFLNDKDSSNPLEYIGSESTIFLETLSTSDISPKPSEIIDYTPCWYFLIYVILKLIFPVTNTLYTRLGIANEFQDFSGEKLVVHKSNHSERLDFYLKVISLSNEQVGSLVKITRKHKVKLTSLLTHLCQLSLYPITENKDVWYSF</sequence>
<organism evidence="1 2">
    <name type="scientific">Ambrosiozyma monospora</name>
    <name type="common">Yeast</name>
    <name type="synonym">Endomycopsis monosporus</name>
    <dbReference type="NCBI Taxonomy" id="43982"/>
    <lineage>
        <taxon>Eukaryota</taxon>
        <taxon>Fungi</taxon>
        <taxon>Dikarya</taxon>
        <taxon>Ascomycota</taxon>
        <taxon>Saccharomycotina</taxon>
        <taxon>Pichiomycetes</taxon>
        <taxon>Pichiales</taxon>
        <taxon>Pichiaceae</taxon>
        <taxon>Ambrosiozyma</taxon>
    </lineage>
</organism>
<dbReference type="Proteomes" id="UP001165064">
    <property type="component" value="Unassembled WGS sequence"/>
</dbReference>
<protein>
    <submittedName>
        <fullName evidence="1">Unnamed protein product</fullName>
    </submittedName>
</protein>
<evidence type="ECO:0000313" key="1">
    <source>
        <dbReference type="EMBL" id="GME78432.1"/>
    </source>
</evidence>
<dbReference type="EMBL" id="BSXS01002196">
    <property type="protein sequence ID" value="GME78432.1"/>
    <property type="molecule type" value="Genomic_DNA"/>
</dbReference>
<name>A0ACB5T0W9_AMBMO</name>
<reference evidence="1" key="1">
    <citation type="submission" date="2023-04" db="EMBL/GenBank/DDBJ databases">
        <title>Ambrosiozyma monospora NBRC 10751.</title>
        <authorList>
            <person name="Ichikawa N."/>
            <person name="Sato H."/>
            <person name="Tonouchi N."/>
        </authorList>
    </citation>
    <scope>NUCLEOTIDE SEQUENCE</scope>
    <source>
        <strain evidence="1">NBRC 10751</strain>
    </source>
</reference>